<dbReference type="EMBL" id="CP038017">
    <property type="protein sequence ID" value="QIV94567.1"/>
    <property type="molecule type" value="Genomic_DNA"/>
</dbReference>
<gene>
    <name evidence="2" type="ORF">E3E15_04020</name>
</gene>
<dbReference type="AlphaFoldDB" id="A0A6M3HU01"/>
<accession>A0A6M3HU01</accession>
<sequence>MNLKEFKKFANKEINDYINPRHFFKNRLHVNEANKLLKEINDCKLKDEAKFVLDSFINSYDGSDAITEYATSRETQVLFNQPKQFQQHTLPRSQKYKKKNGDFYKLLFELKNVLLVEVEAELSPIRREINRDKAHSAIKAVNSNPDSPTLTRYRKHLSKITPLSNVLNGIPLACGIPDEILDISDCYDDQFVSAAYYSYTFTEDRSAFKDLKNYVLLPFLKSVLSVLECIKDKKTIKDYITNPKQTNSPLFFYYSINESLELIRNNKFSYFLDNYPISLVSNLYKEILSVVEQAKSYEDYFNLGSILRGNVISVFTKYKNESQLIDRNNRESYTNLSPRSRSHSVSRFEEEKKESYWKNK</sequence>
<name>A0A6M3HU01_9GAMM</name>
<feature type="compositionally biased region" description="Polar residues" evidence="1">
    <location>
        <begin position="333"/>
        <end position="345"/>
    </location>
</feature>
<dbReference type="Proteomes" id="UP000503320">
    <property type="component" value="Chromosome"/>
</dbReference>
<evidence type="ECO:0000256" key="1">
    <source>
        <dbReference type="SAM" id="MobiDB-lite"/>
    </source>
</evidence>
<reference evidence="2 3" key="1">
    <citation type="submission" date="2019-03" db="EMBL/GenBank/DDBJ databases">
        <title>Complete Genome Sequence of Allofrancisella frigidaquae Strain SYSU 10HL1970 Isolated from Water-Cooling Systems in China.</title>
        <authorList>
            <person name="Ohrman C."/>
            <person name="Uneklint I."/>
            <person name="Sjodin A."/>
        </authorList>
    </citation>
    <scope>NUCLEOTIDE SEQUENCE [LARGE SCALE GENOMIC DNA]</scope>
    <source>
        <strain evidence="2 3">SYSU 10HL1970</strain>
    </source>
</reference>
<protein>
    <submittedName>
        <fullName evidence="2">Uncharacterized protein</fullName>
    </submittedName>
</protein>
<feature type="compositionally biased region" description="Basic and acidic residues" evidence="1">
    <location>
        <begin position="346"/>
        <end position="360"/>
    </location>
</feature>
<evidence type="ECO:0000313" key="3">
    <source>
        <dbReference type="Proteomes" id="UP000503320"/>
    </source>
</evidence>
<dbReference type="RefSeq" id="WP_172106676.1">
    <property type="nucleotide sequence ID" value="NZ_CP038017.1"/>
</dbReference>
<feature type="region of interest" description="Disordered" evidence="1">
    <location>
        <begin position="333"/>
        <end position="360"/>
    </location>
</feature>
<dbReference type="KEGG" id="afri:E3E15_04020"/>
<keyword evidence="3" id="KW-1185">Reference proteome</keyword>
<organism evidence="2 3">
    <name type="scientific">Allofrancisella frigidaquae</name>
    <dbReference type="NCBI Taxonomy" id="1085644"/>
    <lineage>
        <taxon>Bacteria</taxon>
        <taxon>Pseudomonadati</taxon>
        <taxon>Pseudomonadota</taxon>
        <taxon>Gammaproteobacteria</taxon>
        <taxon>Thiotrichales</taxon>
        <taxon>Francisellaceae</taxon>
        <taxon>Allofrancisella</taxon>
    </lineage>
</organism>
<evidence type="ECO:0000313" key="2">
    <source>
        <dbReference type="EMBL" id="QIV94567.1"/>
    </source>
</evidence>
<proteinExistence type="predicted"/>